<evidence type="ECO:0000313" key="3">
    <source>
        <dbReference type="Proteomes" id="UP000663912"/>
    </source>
</evidence>
<dbReference type="RefSeq" id="WP_141680538.1">
    <property type="nucleotide sequence ID" value="NZ_CP049206.1"/>
</dbReference>
<evidence type="ECO:0000313" key="4">
    <source>
        <dbReference type="Proteomes" id="UP000822331"/>
    </source>
</evidence>
<evidence type="ECO:0000313" key="2">
    <source>
        <dbReference type="EMBL" id="QTF99810.1"/>
    </source>
</evidence>
<reference evidence="1 4" key="1">
    <citation type="journal article" date="2020" name="Science">
        <title>Unexpected conservation and global transmission of agrobacterial virulence plasmids.</title>
        <authorList>
            <person name="Weisberg A.J."/>
            <person name="Davis E.W. 2nd"/>
            <person name="Tabima J."/>
            <person name="Belcher M.S."/>
            <person name="Miller M."/>
            <person name="Kuo C.H."/>
            <person name="Loper J.E."/>
            <person name="Grunwald N.J."/>
            <person name="Putnam M.L."/>
            <person name="Chang J.H."/>
        </authorList>
    </citation>
    <scope>NUCLEOTIDE SEQUENCE [LARGE SCALE GENOMIC DNA]</scope>
    <source>
        <strain evidence="1 4">A19/93</strain>
    </source>
</reference>
<keyword evidence="4" id="KW-1185">Reference proteome</keyword>
<dbReference type="EMBL" id="JAAMCP010000005">
    <property type="protein sequence ID" value="NTF37398.1"/>
    <property type="molecule type" value="Genomic_DNA"/>
</dbReference>
<accession>A0AAE7R782</accession>
<dbReference type="KEGG" id="arui:G6M88_05070"/>
<organism evidence="2 3">
    <name type="scientific">Agrobacterium rubi</name>
    <dbReference type="NCBI Taxonomy" id="28099"/>
    <lineage>
        <taxon>Bacteria</taxon>
        <taxon>Pseudomonadati</taxon>
        <taxon>Pseudomonadota</taxon>
        <taxon>Alphaproteobacteria</taxon>
        <taxon>Hyphomicrobiales</taxon>
        <taxon>Rhizobiaceae</taxon>
        <taxon>Rhizobium/Agrobacterium group</taxon>
        <taxon>Agrobacterium</taxon>
    </lineage>
</organism>
<sequence length="90" mass="10313">MSATIYSCMCRLYEWLQPACGKVSISVCVAKCEAKHRQALVISATFMYRLRIELGSHGQMVWSFIIELAQLTQLRQMVRTSLKQEDCHEG</sequence>
<protein>
    <submittedName>
        <fullName evidence="2">Uncharacterized protein</fullName>
    </submittedName>
</protein>
<gene>
    <name evidence="1" type="ORF">G6L72_11850</name>
    <name evidence="2" type="ORF">G6M88_05070</name>
</gene>
<dbReference type="Proteomes" id="UP000822331">
    <property type="component" value="Unassembled WGS sequence"/>
</dbReference>
<evidence type="ECO:0000313" key="1">
    <source>
        <dbReference type="EMBL" id="NTF37398.1"/>
    </source>
</evidence>
<name>A0AAE7R782_9HYPH</name>
<dbReference type="EMBL" id="CP049206">
    <property type="protein sequence ID" value="QTF99810.1"/>
    <property type="molecule type" value="Genomic_DNA"/>
</dbReference>
<dbReference type="AlphaFoldDB" id="A0AAE7R782"/>
<proteinExistence type="predicted"/>
<dbReference type="Proteomes" id="UP000663912">
    <property type="component" value="Chromosome 1"/>
</dbReference>
<reference evidence="2" key="2">
    <citation type="submission" date="2020-02" db="EMBL/GenBank/DDBJ databases">
        <title>Unexpected conservation and global transmission of agrobacterial virulence plasmids.</title>
        <authorList>
            <person name="Weisberg A.J."/>
            <person name="Davis E.W. II"/>
            <person name="Tabima J.R."/>
            <person name="Belcher M.S."/>
            <person name="Miller M."/>
            <person name="Kuo C.-H."/>
            <person name="Loper J.E."/>
            <person name="Grunwald N.J."/>
            <person name="Putnam M.L."/>
            <person name="Chang J.H."/>
        </authorList>
    </citation>
    <scope>NUCLEOTIDE SEQUENCE</scope>
    <source>
        <strain evidence="2">W2/73</strain>
    </source>
</reference>